<name>A0ABX2W6E5_9ENTR</name>
<dbReference type="EMBL" id="LXEQ01000047">
    <property type="protein sequence ID" value="OAT26439.1"/>
    <property type="molecule type" value="Genomic_DNA"/>
</dbReference>
<sequence length="38" mass="4304">MIAFFLGKHRQEFAASAEEVMSQCALHRLAEKLGLKNQ</sequence>
<comment type="caution">
    <text evidence="1">The sequence shown here is derived from an EMBL/GenBank/DDBJ whole genome shotgun (WGS) entry which is preliminary data.</text>
</comment>
<reference evidence="1 2" key="1">
    <citation type="submission" date="2016-04" db="EMBL/GenBank/DDBJ databases">
        <title>ATOL: Assembling a taxonomically balanced genome-scale reconstruction of the evolutionary history of the Enterobacteriaceae.</title>
        <authorList>
            <person name="Plunkett G.III."/>
            <person name="Neeno-Eckwall E.C."/>
            <person name="Glasner J.D."/>
            <person name="Perna N.T."/>
        </authorList>
    </citation>
    <scope>NUCLEOTIDE SEQUENCE [LARGE SCALE GENOMIC DNA]</scope>
    <source>
        <strain evidence="1 2">ATCC 51602</strain>
    </source>
</reference>
<accession>A0ABX2W6E5</accession>
<evidence type="ECO:0000313" key="2">
    <source>
        <dbReference type="Proteomes" id="UP000078407"/>
    </source>
</evidence>
<keyword evidence="2" id="KW-1185">Reference proteome</keyword>
<dbReference type="Proteomes" id="UP000078407">
    <property type="component" value="Unassembled WGS sequence"/>
</dbReference>
<protein>
    <submittedName>
        <fullName evidence="1">Uncharacterized protein</fullName>
    </submittedName>
</protein>
<proteinExistence type="predicted"/>
<organism evidence="1 2">
    <name type="scientific">Buttiauxella ferragutiae ATCC 51602</name>
    <dbReference type="NCBI Taxonomy" id="1354252"/>
    <lineage>
        <taxon>Bacteria</taxon>
        <taxon>Pseudomonadati</taxon>
        <taxon>Pseudomonadota</taxon>
        <taxon>Gammaproteobacteria</taxon>
        <taxon>Enterobacterales</taxon>
        <taxon>Enterobacteriaceae</taxon>
        <taxon>Buttiauxella</taxon>
    </lineage>
</organism>
<evidence type="ECO:0000313" key="1">
    <source>
        <dbReference type="EMBL" id="OAT26439.1"/>
    </source>
</evidence>
<gene>
    <name evidence="1" type="ORF">M976_03159</name>
</gene>